<evidence type="ECO:0000313" key="3">
    <source>
        <dbReference type="Proteomes" id="UP000322545"/>
    </source>
</evidence>
<dbReference type="Proteomes" id="UP000322545">
    <property type="component" value="Unassembled WGS sequence"/>
</dbReference>
<evidence type="ECO:0008006" key="4">
    <source>
        <dbReference type="Google" id="ProtNLM"/>
    </source>
</evidence>
<dbReference type="RefSeq" id="WP_149779706.1">
    <property type="nucleotide sequence ID" value="NZ_FRCB01000005.1"/>
</dbReference>
<sequence>MPVTSDIAASYRRPRAVMRRLLSLSENEGRSLAIAMAGCVVVFVGQWPRLAREAHMSGQELNSLLAGALLAWVFIVPLVLYVLAAFSLMVLKLSGARATGYRCRLALFWAFLAASPLVLLNGLVAGFVGPGAGLQLVGFLWLVVFLWFWLSNLREAGWGET</sequence>
<dbReference type="AlphaFoldDB" id="A0A1M7GTA7"/>
<keyword evidence="3" id="KW-1185">Reference proteome</keyword>
<feature type="transmembrane region" description="Helical" evidence="1">
    <location>
        <begin position="132"/>
        <end position="150"/>
    </location>
</feature>
<name>A0A1M7GTA7_9RHOB</name>
<evidence type="ECO:0000256" key="1">
    <source>
        <dbReference type="SAM" id="Phobius"/>
    </source>
</evidence>
<gene>
    <name evidence="2" type="ORF">SAMN05443432_105142</name>
</gene>
<proteinExistence type="predicted"/>
<organism evidence="2 3">
    <name type="scientific">Roseovarius litoreus</name>
    <dbReference type="NCBI Taxonomy" id="1155722"/>
    <lineage>
        <taxon>Bacteria</taxon>
        <taxon>Pseudomonadati</taxon>
        <taxon>Pseudomonadota</taxon>
        <taxon>Alphaproteobacteria</taxon>
        <taxon>Rhodobacterales</taxon>
        <taxon>Roseobacteraceae</taxon>
        <taxon>Roseovarius</taxon>
    </lineage>
</organism>
<feature type="transmembrane region" description="Helical" evidence="1">
    <location>
        <begin position="105"/>
        <end position="126"/>
    </location>
</feature>
<protein>
    <recommendedName>
        <fullName evidence="4">YIP1 family protein</fullName>
    </recommendedName>
</protein>
<feature type="transmembrane region" description="Helical" evidence="1">
    <location>
        <begin position="68"/>
        <end position="93"/>
    </location>
</feature>
<evidence type="ECO:0000313" key="2">
    <source>
        <dbReference type="EMBL" id="SHM19532.1"/>
    </source>
</evidence>
<keyword evidence="1" id="KW-0472">Membrane</keyword>
<keyword evidence="1" id="KW-0812">Transmembrane</keyword>
<keyword evidence="1" id="KW-1133">Transmembrane helix</keyword>
<accession>A0A1M7GTA7</accession>
<feature type="transmembrane region" description="Helical" evidence="1">
    <location>
        <begin position="29"/>
        <end position="48"/>
    </location>
</feature>
<dbReference type="EMBL" id="FRCB01000005">
    <property type="protein sequence ID" value="SHM19532.1"/>
    <property type="molecule type" value="Genomic_DNA"/>
</dbReference>
<reference evidence="2 3" key="1">
    <citation type="submission" date="2016-11" db="EMBL/GenBank/DDBJ databases">
        <authorList>
            <person name="Varghese N."/>
            <person name="Submissions S."/>
        </authorList>
    </citation>
    <scope>NUCLEOTIDE SEQUENCE [LARGE SCALE GENOMIC DNA]</scope>
    <source>
        <strain evidence="2 3">DSM 28249</strain>
    </source>
</reference>